<name>A0A8J7H0V4_9FIRM</name>
<dbReference type="InterPro" id="IPR036514">
    <property type="entry name" value="SGNH_hydro_sf"/>
</dbReference>
<evidence type="ECO:0000313" key="3">
    <source>
        <dbReference type="Proteomes" id="UP000623269"/>
    </source>
</evidence>
<dbReference type="Proteomes" id="UP000623269">
    <property type="component" value="Unassembled WGS sequence"/>
</dbReference>
<proteinExistence type="predicted"/>
<dbReference type="Gene3D" id="3.40.50.1110">
    <property type="entry name" value="SGNH hydrolase"/>
    <property type="match status" value="1"/>
</dbReference>
<dbReference type="RefSeq" id="WP_197660037.1">
    <property type="nucleotide sequence ID" value="NZ_JAEAGR010000002.1"/>
</dbReference>
<keyword evidence="1" id="KW-0812">Transmembrane</keyword>
<protein>
    <submittedName>
        <fullName evidence="2">SGNH/GDSL hydrolase family protein</fullName>
    </submittedName>
</protein>
<sequence length="361" mass="42653">MIRKILINISVITLAIIILALLQELFMPKYMSSIHEGNLVEEYYDEVKEHDVIFIGDCEVFSNVSPITLWENYGITSYIRGSAQQLIWQSYYLLEETLNYEKPKAVVFNVLSMKYNEPQKEAYNRLTLDGMKLSKSKISAVKASMMEDEQLITYLFPILRYHSRWNELSGEDFKYLFDKDKLSHNGYLMRIDVKPVNVIPKGRKLADYSFGDNSYDYLDKMTKLCKENDIELILIKSPSVYPYWYEEWDEQMVNYAKENNLTYINFLDEAEEIGIDYSKDTYDGGLHLNLSGAEKFTDYFGSILSNEFHLPDHREDARLKEIWDKKITFYYSMEEHQRSELEKYGYLKSYGAQAQEKEDER</sequence>
<evidence type="ECO:0000313" key="2">
    <source>
        <dbReference type="EMBL" id="MBH1939812.1"/>
    </source>
</evidence>
<keyword evidence="2" id="KW-0378">Hydrolase</keyword>
<gene>
    <name evidence="2" type="ORF">I5677_02750</name>
</gene>
<dbReference type="EMBL" id="JAEAGR010000002">
    <property type="protein sequence ID" value="MBH1939812.1"/>
    <property type="molecule type" value="Genomic_DNA"/>
</dbReference>
<keyword evidence="1" id="KW-1133">Transmembrane helix</keyword>
<dbReference type="AlphaFoldDB" id="A0A8J7H0V4"/>
<accession>A0A8J7H0V4</accession>
<reference evidence="2" key="1">
    <citation type="submission" date="2020-12" db="EMBL/GenBank/DDBJ databases">
        <title>M. sibirica DSM 26468T genome.</title>
        <authorList>
            <person name="Thieme N."/>
            <person name="Rettenmaier R."/>
            <person name="Zverlov V."/>
            <person name="Liebl W."/>
        </authorList>
    </citation>
    <scope>NUCLEOTIDE SEQUENCE</scope>
    <source>
        <strain evidence="2">DSM 26468</strain>
    </source>
</reference>
<organism evidence="2 3">
    <name type="scientific">Mobilitalea sibirica</name>
    <dbReference type="NCBI Taxonomy" id="1462919"/>
    <lineage>
        <taxon>Bacteria</taxon>
        <taxon>Bacillati</taxon>
        <taxon>Bacillota</taxon>
        <taxon>Clostridia</taxon>
        <taxon>Lachnospirales</taxon>
        <taxon>Lachnospiraceae</taxon>
        <taxon>Mobilitalea</taxon>
    </lineage>
</organism>
<dbReference type="SUPFAM" id="SSF52266">
    <property type="entry name" value="SGNH hydrolase"/>
    <property type="match status" value="1"/>
</dbReference>
<keyword evidence="1" id="KW-0472">Membrane</keyword>
<dbReference type="GO" id="GO:0016787">
    <property type="term" value="F:hydrolase activity"/>
    <property type="evidence" value="ECO:0007669"/>
    <property type="project" value="UniProtKB-KW"/>
</dbReference>
<evidence type="ECO:0000256" key="1">
    <source>
        <dbReference type="SAM" id="Phobius"/>
    </source>
</evidence>
<keyword evidence="3" id="KW-1185">Reference proteome</keyword>
<comment type="caution">
    <text evidence="2">The sequence shown here is derived from an EMBL/GenBank/DDBJ whole genome shotgun (WGS) entry which is preliminary data.</text>
</comment>
<feature type="transmembrane region" description="Helical" evidence="1">
    <location>
        <begin position="6"/>
        <end position="26"/>
    </location>
</feature>